<keyword evidence="2" id="KW-1185">Reference proteome</keyword>
<dbReference type="EMBL" id="JACJQH010000007">
    <property type="protein sequence ID" value="MBD2195101.1"/>
    <property type="molecule type" value="Genomic_DNA"/>
</dbReference>
<gene>
    <name evidence="1" type="ORF">H6G24_06255</name>
</gene>
<reference evidence="1 2" key="1">
    <citation type="journal article" date="2020" name="ISME J.">
        <title>Comparative genomics reveals insights into cyanobacterial evolution and habitat adaptation.</title>
        <authorList>
            <person name="Chen M.Y."/>
            <person name="Teng W.K."/>
            <person name="Zhao L."/>
            <person name="Hu C.X."/>
            <person name="Zhou Y.K."/>
            <person name="Han B.P."/>
            <person name="Song L.R."/>
            <person name="Shu W.S."/>
        </authorList>
    </citation>
    <scope>NUCLEOTIDE SEQUENCE [LARGE SCALE GENOMIC DNA]</scope>
    <source>
        <strain evidence="1 2">FACHB-288</strain>
    </source>
</reference>
<protein>
    <submittedName>
        <fullName evidence="1">Uncharacterized protein</fullName>
    </submittedName>
</protein>
<dbReference type="RefSeq" id="WP_190539017.1">
    <property type="nucleotide sequence ID" value="NZ_CAWPNO010000106.1"/>
</dbReference>
<comment type="caution">
    <text evidence="1">The sequence shown here is derived from an EMBL/GenBank/DDBJ whole genome shotgun (WGS) entry which is preliminary data.</text>
</comment>
<sequence>MLEFILLAHSLPPIAEVRFSADYFSAYPQQISIGQDKPVLYSRQPGYYAVHSQQPRAIASNAALILNEGKIAVFAGEPKPTTTDTVSPVYTLPGGSLAVPTGLVFIRFAENVDVESQQAAINQAGYEVAQKLAYAPNAAWLRAKSGKLSDAFPGIRQLQAIPNVENVEPQMLMERRQR</sequence>
<name>A0ABR8A7T7_9CYAN</name>
<organism evidence="1 2">
    <name type="scientific">Calothrix parietina FACHB-288</name>
    <dbReference type="NCBI Taxonomy" id="2692896"/>
    <lineage>
        <taxon>Bacteria</taxon>
        <taxon>Bacillati</taxon>
        <taxon>Cyanobacteriota</taxon>
        <taxon>Cyanophyceae</taxon>
        <taxon>Nostocales</taxon>
        <taxon>Calotrichaceae</taxon>
        <taxon>Calothrix</taxon>
    </lineage>
</organism>
<evidence type="ECO:0000313" key="1">
    <source>
        <dbReference type="EMBL" id="MBD2195101.1"/>
    </source>
</evidence>
<dbReference type="Proteomes" id="UP000658514">
    <property type="component" value="Unassembled WGS sequence"/>
</dbReference>
<accession>A0ABR8A7T7</accession>
<evidence type="ECO:0000313" key="2">
    <source>
        <dbReference type="Proteomes" id="UP000658514"/>
    </source>
</evidence>
<proteinExistence type="predicted"/>